<protein>
    <recommendedName>
        <fullName evidence="3">60S ribosomal protein L29</fullName>
    </recommendedName>
</protein>
<name>A0A5K1DQZ6_9MAGN</name>
<proteinExistence type="predicted"/>
<evidence type="ECO:0008006" key="3">
    <source>
        <dbReference type="Google" id="ProtNLM"/>
    </source>
</evidence>
<dbReference type="Gene3D" id="6.10.140.1730">
    <property type="match status" value="1"/>
</dbReference>
<feature type="compositionally biased region" description="Gly residues" evidence="1">
    <location>
        <begin position="18"/>
        <end position="27"/>
    </location>
</feature>
<organism evidence="2">
    <name type="scientific">Nymphaea colorata</name>
    <name type="common">pocket water lily</name>
    <dbReference type="NCBI Taxonomy" id="210225"/>
    <lineage>
        <taxon>Eukaryota</taxon>
        <taxon>Viridiplantae</taxon>
        <taxon>Streptophyta</taxon>
        <taxon>Embryophyta</taxon>
        <taxon>Tracheophyta</taxon>
        <taxon>Spermatophyta</taxon>
        <taxon>Magnoliopsida</taxon>
        <taxon>Nymphaeales</taxon>
        <taxon>Nymphaeaceae</taxon>
        <taxon>Nymphaea</taxon>
    </lineage>
</organism>
<gene>
    <name evidence="2" type="ORF">NYM_LOCUS19899</name>
</gene>
<accession>A0A5K1DQZ6</accession>
<evidence type="ECO:0000313" key="2">
    <source>
        <dbReference type="EMBL" id="VVW40534.1"/>
    </source>
</evidence>
<feature type="region of interest" description="Disordered" evidence="1">
    <location>
        <begin position="1"/>
        <end position="27"/>
    </location>
</feature>
<reference evidence="2" key="1">
    <citation type="submission" date="2019-09" db="EMBL/GenBank/DDBJ databases">
        <authorList>
            <person name="Zhang L."/>
        </authorList>
    </citation>
    <scope>NUCLEOTIDE SEQUENCE</scope>
</reference>
<sequence>MDPKFLRNQRYARKHNKQGGGSSMEEE</sequence>
<dbReference type="AlphaFoldDB" id="A0A5K1DQZ6"/>
<dbReference type="EMBL" id="LR721783">
    <property type="protein sequence ID" value="VVW40534.1"/>
    <property type="molecule type" value="Genomic_DNA"/>
</dbReference>
<evidence type="ECO:0000256" key="1">
    <source>
        <dbReference type="SAM" id="MobiDB-lite"/>
    </source>
</evidence>